<dbReference type="Proteomes" id="UP000314294">
    <property type="component" value="Unassembled WGS sequence"/>
</dbReference>
<protein>
    <submittedName>
        <fullName evidence="2">Uncharacterized protein</fullName>
    </submittedName>
</protein>
<organism evidence="2 3">
    <name type="scientific">Liparis tanakae</name>
    <name type="common">Tanaka's snailfish</name>
    <dbReference type="NCBI Taxonomy" id="230148"/>
    <lineage>
        <taxon>Eukaryota</taxon>
        <taxon>Metazoa</taxon>
        <taxon>Chordata</taxon>
        <taxon>Craniata</taxon>
        <taxon>Vertebrata</taxon>
        <taxon>Euteleostomi</taxon>
        <taxon>Actinopterygii</taxon>
        <taxon>Neopterygii</taxon>
        <taxon>Teleostei</taxon>
        <taxon>Neoteleostei</taxon>
        <taxon>Acanthomorphata</taxon>
        <taxon>Eupercaria</taxon>
        <taxon>Perciformes</taxon>
        <taxon>Cottioidei</taxon>
        <taxon>Cottales</taxon>
        <taxon>Liparidae</taxon>
        <taxon>Liparis</taxon>
    </lineage>
</organism>
<comment type="caution">
    <text evidence="2">The sequence shown here is derived from an EMBL/GenBank/DDBJ whole genome shotgun (WGS) entry which is preliminary data.</text>
</comment>
<evidence type="ECO:0000313" key="2">
    <source>
        <dbReference type="EMBL" id="TNN29890.1"/>
    </source>
</evidence>
<name>A0A4Z2EMT4_9TELE</name>
<evidence type="ECO:0000313" key="3">
    <source>
        <dbReference type="Proteomes" id="UP000314294"/>
    </source>
</evidence>
<feature type="region of interest" description="Disordered" evidence="1">
    <location>
        <begin position="1"/>
        <end position="112"/>
    </location>
</feature>
<reference evidence="2 3" key="1">
    <citation type="submission" date="2019-03" db="EMBL/GenBank/DDBJ databases">
        <title>First draft genome of Liparis tanakae, snailfish: a comprehensive survey of snailfish specific genes.</title>
        <authorList>
            <person name="Kim W."/>
            <person name="Song I."/>
            <person name="Jeong J.-H."/>
            <person name="Kim D."/>
            <person name="Kim S."/>
            <person name="Ryu S."/>
            <person name="Song J.Y."/>
            <person name="Lee S.K."/>
        </authorList>
    </citation>
    <scope>NUCLEOTIDE SEQUENCE [LARGE SCALE GENOMIC DNA]</scope>
    <source>
        <tissue evidence="2">Muscle</tissue>
    </source>
</reference>
<proteinExistence type="predicted"/>
<accession>A0A4Z2EMT4</accession>
<keyword evidence="3" id="KW-1185">Reference proteome</keyword>
<feature type="compositionally biased region" description="Basic and acidic residues" evidence="1">
    <location>
        <begin position="81"/>
        <end position="109"/>
    </location>
</feature>
<dbReference type="EMBL" id="SRLO01005066">
    <property type="protein sequence ID" value="TNN29890.1"/>
    <property type="molecule type" value="Genomic_DNA"/>
</dbReference>
<dbReference type="AlphaFoldDB" id="A0A4Z2EMT4"/>
<gene>
    <name evidence="2" type="ORF">EYF80_059959</name>
</gene>
<feature type="compositionally biased region" description="Polar residues" evidence="1">
    <location>
        <begin position="1"/>
        <end position="26"/>
    </location>
</feature>
<evidence type="ECO:0000256" key="1">
    <source>
        <dbReference type="SAM" id="MobiDB-lite"/>
    </source>
</evidence>
<sequence>MLLAQSTAAWSSSTPPRENEPRNTAATAARKPTTVAAHHGPLGPGVVQLPRVGLRTKRTVKGSTSIEVEDLRGAGTQTSIMRREGGRPGGRTRPEPGPDAREPSHEDIGKTVVLAARRRWKYR</sequence>